<proteinExistence type="predicted"/>
<dbReference type="EMBL" id="BAABBE010000088">
    <property type="protein sequence ID" value="GAA3689981.1"/>
    <property type="molecule type" value="Genomic_DNA"/>
</dbReference>
<comment type="caution">
    <text evidence="1">The sequence shown here is derived from an EMBL/GenBank/DDBJ whole genome shotgun (WGS) entry which is preliminary data.</text>
</comment>
<accession>A0ABP7CJV7</accession>
<reference evidence="2" key="1">
    <citation type="journal article" date="2019" name="Int. J. Syst. Evol. Microbiol.">
        <title>The Global Catalogue of Microorganisms (GCM) 10K type strain sequencing project: providing services to taxonomists for standard genome sequencing and annotation.</title>
        <authorList>
            <consortium name="The Broad Institute Genomics Platform"/>
            <consortium name="The Broad Institute Genome Sequencing Center for Infectious Disease"/>
            <person name="Wu L."/>
            <person name="Ma J."/>
        </authorList>
    </citation>
    <scope>NUCLEOTIDE SEQUENCE [LARGE SCALE GENOMIC DNA]</scope>
    <source>
        <strain evidence="2">JCM 17494</strain>
    </source>
</reference>
<sequence>MHRTAEFHRATGLRQPHRDTQRVQLGHNLTELIAVKRALVLAYNDRVEITTRIRGGDQQRRGLRTVPPPPPPRDTYVEELRHDRANAVDQLIRHGALPRARRLHILEQLVDIRP</sequence>
<gene>
    <name evidence="1" type="ORF">GCM10022267_90740</name>
</gene>
<evidence type="ECO:0000313" key="2">
    <source>
        <dbReference type="Proteomes" id="UP001500711"/>
    </source>
</evidence>
<organism evidence="1 2">
    <name type="scientific">Lentzea roselyniae</name>
    <dbReference type="NCBI Taxonomy" id="531940"/>
    <lineage>
        <taxon>Bacteria</taxon>
        <taxon>Bacillati</taxon>
        <taxon>Actinomycetota</taxon>
        <taxon>Actinomycetes</taxon>
        <taxon>Pseudonocardiales</taxon>
        <taxon>Pseudonocardiaceae</taxon>
        <taxon>Lentzea</taxon>
    </lineage>
</organism>
<protein>
    <submittedName>
        <fullName evidence="1">Uncharacterized protein</fullName>
    </submittedName>
</protein>
<evidence type="ECO:0000313" key="1">
    <source>
        <dbReference type="EMBL" id="GAA3689981.1"/>
    </source>
</evidence>
<dbReference type="Proteomes" id="UP001500711">
    <property type="component" value="Unassembled WGS sequence"/>
</dbReference>
<keyword evidence="2" id="KW-1185">Reference proteome</keyword>
<name>A0ABP7CJV7_9PSEU</name>